<sequence length="183" mass="21003">MFRRDGSTPWPAASSFINRWAIWRRYLGHVAGAFRRDEVALLRALDMLTVSRELWLAEVDAYATSRRKAKRLGQRTPRASDTNPNLPTCWYGDSRRAATYTLGYLLRKPDRISNADPDVIRLASSVLETPGDSNRVPLEQLHAFQKRLEQLRAASGWPDVDWPNWHKANESLWVLRQISNAMG</sequence>
<proteinExistence type="predicted"/>
<evidence type="ECO:0000313" key="2">
    <source>
        <dbReference type="Proteomes" id="UP000679690"/>
    </source>
</evidence>
<dbReference type="RefSeq" id="WP_208470662.1">
    <property type="nucleotide sequence ID" value="NZ_JAGFNS010000021.1"/>
</dbReference>
<dbReference type="Proteomes" id="UP000679690">
    <property type="component" value="Unassembled WGS sequence"/>
</dbReference>
<protein>
    <submittedName>
        <fullName evidence="1">Uncharacterized protein</fullName>
    </submittedName>
</protein>
<organism evidence="1 2">
    <name type="scientific">Actinoplanes flavus</name>
    <dbReference type="NCBI Taxonomy" id="2820290"/>
    <lineage>
        <taxon>Bacteria</taxon>
        <taxon>Bacillati</taxon>
        <taxon>Actinomycetota</taxon>
        <taxon>Actinomycetes</taxon>
        <taxon>Micromonosporales</taxon>
        <taxon>Micromonosporaceae</taxon>
        <taxon>Actinoplanes</taxon>
    </lineage>
</organism>
<accession>A0ABS3USI1</accession>
<name>A0ABS3USI1_9ACTN</name>
<reference evidence="1 2" key="1">
    <citation type="submission" date="2021-03" db="EMBL/GenBank/DDBJ databases">
        <title>Actinoplanes flavus sp. nov., a novel actinomycete isolated from Coconut Palm rhizosphere soil.</title>
        <authorList>
            <person name="Luo X."/>
        </authorList>
    </citation>
    <scope>NUCLEOTIDE SEQUENCE [LARGE SCALE GENOMIC DNA]</scope>
    <source>
        <strain evidence="1 2">NEAU-H7</strain>
    </source>
</reference>
<comment type="caution">
    <text evidence="1">The sequence shown here is derived from an EMBL/GenBank/DDBJ whole genome shotgun (WGS) entry which is preliminary data.</text>
</comment>
<dbReference type="EMBL" id="JAGFNS010000021">
    <property type="protein sequence ID" value="MBO3741517.1"/>
    <property type="molecule type" value="Genomic_DNA"/>
</dbReference>
<keyword evidence="2" id="KW-1185">Reference proteome</keyword>
<evidence type="ECO:0000313" key="1">
    <source>
        <dbReference type="EMBL" id="MBO3741517.1"/>
    </source>
</evidence>
<gene>
    <name evidence="1" type="ORF">J5X75_28815</name>
</gene>